<gene>
    <name evidence="3" type="ORF">ACFOD4_03200</name>
</gene>
<proteinExistence type="predicted"/>
<dbReference type="PROSITE" id="PS51747">
    <property type="entry name" value="CYT_DCMP_DEAMINASES_2"/>
    <property type="match status" value="1"/>
</dbReference>
<dbReference type="InterPro" id="IPR016193">
    <property type="entry name" value="Cytidine_deaminase-like"/>
</dbReference>
<dbReference type="EMBL" id="JBHRTN010000004">
    <property type="protein sequence ID" value="MFC3124057.1"/>
    <property type="molecule type" value="Genomic_DNA"/>
</dbReference>
<keyword evidence="4" id="KW-1185">Reference proteome</keyword>
<sequence>MTNPNTFENNPAKQAKWDARYIGLAHHIAQWSKDPRAKVGAVLVNQAYARIVATGFNGFPSNVEDSAERLENKARKLQMILHAEQNALLHAGRDARHCDVYVVGKPVCNVCATLLIQSGVRRVVAAAPRAGTESYWDRVGLLAIDMMREAGVDFIPISGSQLDAIGLNRDEARSAEDPFAVHQAEFDFGLFEHGTEGRRAT</sequence>
<feature type="domain" description="CMP/dCMP-type deaminase" evidence="2">
    <location>
        <begin position="16"/>
        <end position="154"/>
    </location>
</feature>
<dbReference type="PANTHER" id="PTHR11086">
    <property type="entry name" value="DEOXYCYTIDYLATE DEAMINASE-RELATED"/>
    <property type="match status" value="1"/>
</dbReference>
<comment type="caution">
    <text evidence="3">The sequence shown here is derived from an EMBL/GenBank/DDBJ whole genome shotgun (WGS) entry which is preliminary data.</text>
</comment>
<reference evidence="4" key="1">
    <citation type="journal article" date="2019" name="Int. J. Syst. Evol. Microbiol.">
        <title>The Global Catalogue of Microorganisms (GCM) 10K type strain sequencing project: providing services to taxonomists for standard genome sequencing and annotation.</title>
        <authorList>
            <consortium name="The Broad Institute Genomics Platform"/>
            <consortium name="The Broad Institute Genome Sequencing Center for Infectious Disease"/>
            <person name="Wu L."/>
            <person name="Ma J."/>
        </authorList>
    </citation>
    <scope>NUCLEOTIDE SEQUENCE [LARGE SCALE GENOMIC DNA]</scope>
    <source>
        <strain evidence="4">KCTC 52094</strain>
    </source>
</reference>
<evidence type="ECO:0000259" key="2">
    <source>
        <dbReference type="PROSITE" id="PS51747"/>
    </source>
</evidence>
<evidence type="ECO:0000313" key="3">
    <source>
        <dbReference type="EMBL" id="MFC3124057.1"/>
    </source>
</evidence>
<dbReference type="InterPro" id="IPR002125">
    <property type="entry name" value="CMP_dCMP_dom"/>
</dbReference>
<dbReference type="InterPro" id="IPR015517">
    <property type="entry name" value="dCMP_deaminase-rel"/>
</dbReference>
<dbReference type="PANTHER" id="PTHR11086:SF18">
    <property type="entry name" value="DEOXYCYTIDYLATE DEAMINASE"/>
    <property type="match status" value="1"/>
</dbReference>
<organism evidence="3 4">
    <name type="scientific">Teichococcus globiformis</name>
    <dbReference type="NCBI Taxonomy" id="2307229"/>
    <lineage>
        <taxon>Bacteria</taxon>
        <taxon>Pseudomonadati</taxon>
        <taxon>Pseudomonadota</taxon>
        <taxon>Alphaproteobacteria</taxon>
        <taxon>Acetobacterales</taxon>
        <taxon>Roseomonadaceae</taxon>
        <taxon>Roseomonas</taxon>
    </lineage>
</organism>
<dbReference type="RefSeq" id="WP_379594091.1">
    <property type="nucleotide sequence ID" value="NZ_JBHRTN010000004.1"/>
</dbReference>
<protein>
    <submittedName>
        <fullName evidence="3">Deoxycytidylate deaminase</fullName>
    </submittedName>
</protein>
<name>A0ABV7FZ59_9PROT</name>
<evidence type="ECO:0000256" key="1">
    <source>
        <dbReference type="ARBA" id="ARBA00022801"/>
    </source>
</evidence>
<dbReference type="SUPFAM" id="SSF53927">
    <property type="entry name" value="Cytidine deaminase-like"/>
    <property type="match status" value="1"/>
</dbReference>
<dbReference type="Pfam" id="PF00383">
    <property type="entry name" value="dCMP_cyt_deam_1"/>
    <property type="match status" value="1"/>
</dbReference>
<accession>A0ABV7FZ59</accession>
<dbReference type="Proteomes" id="UP001595593">
    <property type="component" value="Unassembled WGS sequence"/>
</dbReference>
<dbReference type="Gene3D" id="3.40.140.10">
    <property type="entry name" value="Cytidine Deaminase, domain 2"/>
    <property type="match status" value="1"/>
</dbReference>
<keyword evidence="1" id="KW-0378">Hydrolase</keyword>
<evidence type="ECO:0000313" key="4">
    <source>
        <dbReference type="Proteomes" id="UP001595593"/>
    </source>
</evidence>